<protein>
    <recommendedName>
        <fullName evidence="2">Dimethyladenosine transferase</fullName>
    </recommendedName>
</protein>
<sequence length="145" mass="16679">MTRRSISRERLISCEAPMIFEVLVDPSKHAAIDGSGTVRGHVGEQSRLALGSTFIMKMRFGIPYRIKSRVYEFEEGRLIAWGHFGGHRWRYQLEPAGERTRVTETFDWSTSRLPLAIQMLGYPRRHGANMDQTLQRLAELVESTK</sequence>
<dbReference type="Gene3D" id="3.30.530.20">
    <property type="match status" value="1"/>
</dbReference>
<dbReference type="AlphaFoldDB" id="A0A381PEI9"/>
<evidence type="ECO:0000313" key="1">
    <source>
        <dbReference type="EMBL" id="SUZ63913.1"/>
    </source>
</evidence>
<reference evidence="1" key="1">
    <citation type="submission" date="2018-05" db="EMBL/GenBank/DDBJ databases">
        <authorList>
            <person name="Lanie J.A."/>
            <person name="Ng W.-L."/>
            <person name="Kazmierczak K.M."/>
            <person name="Andrzejewski T.M."/>
            <person name="Davidsen T.M."/>
            <person name="Wayne K.J."/>
            <person name="Tettelin H."/>
            <person name="Glass J.I."/>
            <person name="Rusch D."/>
            <person name="Podicherti R."/>
            <person name="Tsui H.-C.T."/>
            <person name="Winkler M.E."/>
        </authorList>
    </citation>
    <scope>NUCLEOTIDE SEQUENCE</scope>
</reference>
<dbReference type="EMBL" id="UINC01000927">
    <property type="protein sequence ID" value="SUZ63913.1"/>
    <property type="molecule type" value="Genomic_DNA"/>
</dbReference>
<dbReference type="SUPFAM" id="SSF55961">
    <property type="entry name" value="Bet v1-like"/>
    <property type="match status" value="1"/>
</dbReference>
<dbReference type="InterPro" id="IPR019587">
    <property type="entry name" value="Polyketide_cyclase/dehydratase"/>
</dbReference>
<dbReference type="Pfam" id="PF10604">
    <property type="entry name" value="Polyketide_cyc2"/>
    <property type="match status" value="1"/>
</dbReference>
<gene>
    <name evidence="1" type="ORF">METZ01_LOCUS16767</name>
</gene>
<organism evidence="1">
    <name type="scientific">marine metagenome</name>
    <dbReference type="NCBI Taxonomy" id="408172"/>
    <lineage>
        <taxon>unclassified sequences</taxon>
        <taxon>metagenomes</taxon>
        <taxon>ecological metagenomes</taxon>
    </lineage>
</organism>
<name>A0A381PEI9_9ZZZZ</name>
<accession>A0A381PEI9</accession>
<proteinExistence type="predicted"/>
<dbReference type="InterPro" id="IPR023393">
    <property type="entry name" value="START-like_dom_sf"/>
</dbReference>
<evidence type="ECO:0008006" key="2">
    <source>
        <dbReference type="Google" id="ProtNLM"/>
    </source>
</evidence>